<organism evidence="3 4">
    <name type="scientific">Carya illinoinensis</name>
    <name type="common">Pecan</name>
    <dbReference type="NCBI Taxonomy" id="32201"/>
    <lineage>
        <taxon>Eukaryota</taxon>
        <taxon>Viridiplantae</taxon>
        <taxon>Streptophyta</taxon>
        <taxon>Embryophyta</taxon>
        <taxon>Tracheophyta</taxon>
        <taxon>Spermatophyta</taxon>
        <taxon>Magnoliopsida</taxon>
        <taxon>eudicotyledons</taxon>
        <taxon>Gunneridae</taxon>
        <taxon>Pentapetalae</taxon>
        <taxon>rosids</taxon>
        <taxon>fabids</taxon>
        <taxon>Fagales</taxon>
        <taxon>Juglandaceae</taxon>
        <taxon>Carya</taxon>
    </lineage>
</organism>
<dbReference type="Pfam" id="PF24865">
    <property type="entry name" value="DUF7731"/>
    <property type="match status" value="1"/>
</dbReference>
<dbReference type="InterPro" id="IPR056633">
    <property type="entry name" value="DUF7731"/>
</dbReference>
<name>A0A8T1PZ45_CARIL</name>
<accession>A0A8T1PZ45</accession>
<dbReference type="PANTHER" id="PTHR34366:SF8">
    <property type="entry name" value="TRANSMEMBRANE PROTEIN"/>
    <property type="match status" value="1"/>
</dbReference>
<keyword evidence="1" id="KW-0472">Membrane</keyword>
<dbReference type="AlphaFoldDB" id="A0A8T1PZ45"/>
<dbReference type="EMBL" id="CM031815">
    <property type="protein sequence ID" value="KAG6646731.1"/>
    <property type="molecule type" value="Genomic_DNA"/>
</dbReference>
<dbReference type="PANTHER" id="PTHR34366">
    <property type="entry name" value="OS07G0289901 PROTEIN-RELATED"/>
    <property type="match status" value="1"/>
</dbReference>
<evidence type="ECO:0000259" key="2">
    <source>
        <dbReference type="Pfam" id="PF24865"/>
    </source>
</evidence>
<proteinExistence type="predicted"/>
<evidence type="ECO:0000256" key="1">
    <source>
        <dbReference type="SAM" id="Phobius"/>
    </source>
</evidence>
<keyword evidence="1" id="KW-0812">Transmembrane</keyword>
<keyword evidence="1" id="KW-1133">Transmembrane helix</keyword>
<gene>
    <name evidence="3" type="ORF">CIPAW_07G028300</name>
</gene>
<comment type="caution">
    <text evidence="3">The sequence shown here is derived from an EMBL/GenBank/DDBJ whole genome shotgun (WGS) entry which is preliminary data.</text>
</comment>
<protein>
    <recommendedName>
        <fullName evidence="2">DUF7731 domain-containing protein</fullName>
    </recommendedName>
</protein>
<evidence type="ECO:0000313" key="3">
    <source>
        <dbReference type="EMBL" id="KAG6646731.1"/>
    </source>
</evidence>
<sequence>MPYCVSIISFLYVAQIYIGCNEAYRLNPSGNIDVPPVAADLFCNGPCLAETQEVLNCIDKLFSNFMFHNKATIPSVRYALDAGCSYTSQRGNFNVGQYIEGVTSNAHRLPNSISFHTFMLIIVCCFSISYDSLKYHWRK</sequence>
<reference evidence="3" key="1">
    <citation type="submission" date="2020-12" db="EMBL/GenBank/DDBJ databases">
        <title>WGS assembly of Carya illinoinensis cv. Pawnee.</title>
        <authorList>
            <person name="Platts A."/>
            <person name="Shu S."/>
            <person name="Wright S."/>
            <person name="Barry K."/>
            <person name="Edger P."/>
            <person name="Pires J.C."/>
            <person name="Schmutz J."/>
        </authorList>
    </citation>
    <scope>NUCLEOTIDE SEQUENCE</scope>
    <source>
        <tissue evidence="3">Leaf</tissue>
    </source>
</reference>
<feature type="domain" description="DUF7731" evidence="2">
    <location>
        <begin position="14"/>
        <end position="99"/>
    </location>
</feature>
<dbReference type="Proteomes" id="UP000811609">
    <property type="component" value="Chromosome 7"/>
</dbReference>
<feature type="transmembrane region" description="Helical" evidence="1">
    <location>
        <begin position="113"/>
        <end position="133"/>
    </location>
</feature>
<keyword evidence="4" id="KW-1185">Reference proteome</keyword>
<evidence type="ECO:0000313" key="4">
    <source>
        <dbReference type="Proteomes" id="UP000811609"/>
    </source>
</evidence>